<dbReference type="AlphaFoldDB" id="A0A5E4FL77"/>
<gene>
    <name evidence="1" type="ORF">ALMOND_2B026359</name>
</gene>
<dbReference type="Gramene" id="VVA28592">
    <property type="protein sequence ID" value="VVA28592"/>
    <property type="gene ID" value="Prudul26B026359"/>
</dbReference>
<accession>A0A5E4FL77</accession>
<name>A0A5E4FL77_PRUDU</name>
<evidence type="ECO:0000313" key="2">
    <source>
        <dbReference type="Proteomes" id="UP000327085"/>
    </source>
</evidence>
<dbReference type="InParanoid" id="A0A5E4FL77"/>
<sequence length="118" mass="11651">MGGGGSVAAARDEGRDSLGLGVDLTRQGLGHWMGLRLGGKAGVLGFRVDGVAGGVRVGGGEVDLTGARVGAWDGSTPGGARLGDGIGLGLVGKGWGWVSAGAWNGSRVGMGFDWGFRV</sequence>
<dbReference type="Proteomes" id="UP000327085">
    <property type="component" value="Chromosome 3"/>
</dbReference>
<dbReference type="EMBL" id="CABIKO010000146">
    <property type="protein sequence ID" value="VVA28592.1"/>
    <property type="molecule type" value="Genomic_DNA"/>
</dbReference>
<protein>
    <submittedName>
        <fullName evidence="1">Uncharacterized protein</fullName>
    </submittedName>
</protein>
<proteinExistence type="predicted"/>
<reference evidence="2" key="1">
    <citation type="journal article" date="2020" name="Plant J.">
        <title>Transposons played a major role in the diversification between the closely related almond and peach genomes: results from the almond genome sequence.</title>
        <authorList>
            <person name="Alioto T."/>
            <person name="Alexiou K.G."/>
            <person name="Bardil A."/>
            <person name="Barteri F."/>
            <person name="Castanera R."/>
            <person name="Cruz F."/>
            <person name="Dhingra A."/>
            <person name="Duval H."/>
            <person name="Fernandez I Marti A."/>
            <person name="Frias L."/>
            <person name="Galan B."/>
            <person name="Garcia J.L."/>
            <person name="Howad W."/>
            <person name="Gomez-Garrido J."/>
            <person name="Gut M."/>
            <person name="Julca I."/>
            <person name="Morata J."/>
            <person name="Puigdomenech P."/>
            <person name="Ribeca P."/>
            <person name="Rubio Cabetas M.J."/>
            <person name="Vlasova A."/>
            <person name="Wirthensohn M."/>
            <person name="Garcia-Mas J."/>
            <person name="Gabaldon T."/>
            <person name="Casacuberta J.M."/>
            <person name="Arus P."/>
        </authorList>
    </citation>
    <scope>NUCLEOTIDE SEQUENCE [LARGE SCALE GENOMIC DNA]</scope>
    <source>
        <strain evidence="2">cv. Texas</strain>
    </source>
</reference>
<organism evidence="1 2">
    <name type="scientific">Prunus dulcis</name>
    <name type="common">Almond</name>
    <name type="synonym">Amygdalus dulcis</name>
    <dbReference type="NCBI Taxonomy" id="3755"/>
    <lineage>
        <taxon>Eukaryota</taxon>
        <taxon>Viridiplantae</taxon>
        <taxon>Streptophyta</taxon>
        <taxon>Embryophyta</taxon>
        <taxon>Tracheophyta</taxon>
        <taxon>Spermatophyta</taxon>
        <taxon>Magnoliopsida</taxon>
        <taxon>eudicotyledons</taxon>
        <taxon>Gunneridae</taxon>
        <taxon>Pentapetalae</taxon>
        <taxon>rosids</taxon>
        <taxon>fabids</taxon>
        <taxon>Rosales</taxon>
        <taxon>Rosaceae</taxon>
        <taxon>Amygdaloideae</taxon>
        <taxon>Amygdaleae</taxon>
        <taxon>Prunus</taxon>
    </lineage>
</organism>
<evidence type="ECO:0000313" key="1">
    <source>
        <dbReference type="EMBL" id="VVA28592.1"/>
    </source>
</evidence>